<gene>
    <name evidence="2" type="ORF">N7530_001010</name>
</gene>
<keyword evidence="3" id="KW-1185">Reference proteome</keyword>
<evidence type="ECO:0000256" key="1">
    <source>
        <dbReference type="SAM" id="MobiDB-lite"/>
    </source>
</evidence>
<evidence type="ECO:0000313" key="3">
    <source>
        <dbReference type="Proteomes" id="UP001147760"/>
    </source>
</evidence>
<feature type="region of interest" description="Disordered" evidence="1">
    <location>
        <begin position="179"/>
        <end position="200"/>
    </location>
</feature>
<accession>A0A9W9X9D1</accession>
<dbReference type="EMBL" id="JAPWDO010000001">
    <property type="protein sequence ID" value="KAJ5486710.1"/>
    <property type="molecule type" value="Genomic_DNA"/>
</dbReference>
<dbReference type="OrthoDB" id="3553547at2759"/>
<reference evidence="2" key="2">
    <citation type="journal article" date="2023" name="IMA Fungus">
        <title>Comparative genomic study of the Penicillium genus elucidates a diverse pangenome and 15 lateral gene transfer events.</title>
        <authorList>
            <person name="Petersen C."/>
            <person name="Sorensen T."/>
            <person name="Nielsen M.R."/>
            <person name="Sondergaard T.E."/>
            <person name="Sorensen J.L."/>
            <person name="Fitzpatrick D.A."/>
            <person name="Frisvad J.C."/>
            <person name="Nielsen K.L."/>
        </authorList>
    </citation>
    <scope>NUCLEOTIDE SEQUENCE</scope>
    <source>
        <strain evidence="2">IBT 17660</strain>
    </source>
</reference>
<comment type="caution">
    <text evidence="2">The sequence shown here is derived from an EMBL/GenBank/DDBJ whole genome shotgun (WGS) entry which is preliminary data.</text>
</comment>
<organism evidence="2 3">
    <name type="scientific">Penicillium desertorum</name>
    <dbReference type="NCBI Taxonomy" id="1303715"/>
    <lineage>
        <taxon>Eukaryota</taxon>
        <taxon>Fungi</taxon>
        <taxon>Dikarya</taxon>
        <taxon>Ascomycota</taxon>
        <taxon>Pezizomycotina</taxon>
        <taxon>Eurotiomycetes</taxon>
        <taxon>Eurotiomycetidae</taxon>
        <taxon>Eurotiales</taxon>
        <taxon>Aspergillaceae</taxon>
        <taxon>Penicillium</taxon>
    </lineage>
</organism>
<dbReference type="AlphaFoldDB" id="A0A9W9X9D1"/>
<name>A0A9W9X9D1_9EURO</name>
<reference evidence="2" key="1">
    <citation type="submission" date="2022-12" db="EMBL/GenBank/DDBJ databases">
        <authorList>
            <person name="Petersen C."/>
        </authorList>
    </citation>
    <scope>NUCLEOTIDE SEQUENCE</scope>
    <source>
        <strain evidence="2">IBT 17660</strain>
    </source>
</reference>
<protein>
    <submittedName>
        <fullName evidence="2">Uncharacterized protein</fullName>
    </submittedName>
</protein>
<sequence length="200" mass="23018">MRHILRQKHEEDDVRVALRSKLNLVTTENVHEDIAAINLLINDLQGATASYFILENEYHRQEEELAQLEYDYNERLEISQTTFEYQSGSVAHVQPINSDTKSSSADYASEYEEQMLPQVADYLMVGEARVLAERLSGLKTEYLLHERVDIPFDSAALNSLLLYQDEKTKIETELTLPRHDVESHPEHANCSPQIAEEEDN</sequence>
<proteinExistence type="predicted"/>
<dbReference type="Proteomes" id="UP001147760">
    <property type="component" value="Unassembled WGS sequence"/>
</dbReference>
<evidence type="ECO:0000313" key="2">
    <source>
        <dbReference type="EMBL" id="KAJ5486710.1"/>
    </source>
</evidence>